<feature type="transmembrane region" description="Helical" evidence="2">
    <location>
        <begin position="222"/>
        <end position="244"/>
    </location>
</feature>
<gene>
    <name evidence="3" type="ORF">QCA50_009031</name>
</gene>
<name>A0AAW0G8E1_9APHY</name>
<feature type="region of interest" description="Disordered" evidence="1">
    <location>
        <begin position="289"/>
        <end position="418"/>
    </location>
</feature>
<organism evidence="3 4">
    <name type="scientific">Cerrena zonata</name>
    <dbReference type="NCBI Taxonomy" id="2478898"/>
    <lineage>
        <taxon>Eukaryota</taxon>
        <taxon>Fungi</taxon>
        <taxon>Dikarya</taxon>
        <taxon>Basidiomycota</taxon>
        <taxon>Agaricomycotina</taxon>
        <taxon>Agaricomycetes</taxon>
        <taxon>Polyporales</taxon>
        <taxon>Cerrenaceae</taxon>
        <taxon>Cerrena</taxon>
    </lineage>
</organism>
<dbReference type="EMBL" id="JASBNA010000012">
    <property type="protein sequence ID" value="KAK7687812.1"/>
    <property type="molecule type" value="Genomic_DNA"/>
</dbReference>
<dbReference type="Proteomes" id="UP001385951">
    <property type="component" value="Unassembled WGS sequence"/>
</dbReference>
<keyword evidence="2" id="KW-1133">Transmembrane helix</keyword>
<feature type="compositionally biased region" description="Low complexity" evidence="1">
    <location>
        <begin position="328"/>
        <end position="337"/>
    </location>
</feature>
<dbReference type="AlphaFoldDB" id="A0AAW0G8E1"/>
<dbReference type="GO" id="GO:0000139">
    <property type="term" value="C:Golgi membrane"/>
    <property type="evidence" value="ECO:0007669"/>
    <property type="project" value="TreeGrafter"/>
</dbReference>
<proteinExistence type="predicted"/>
<feature type="transmembrane region" description="Helical" evidence="2">
    <location>
        <begin position="147"/>
        <end position="174"/>
    </location>
</feature>
<feature type="compositionally biased region" description="Polar residues" evidence="1">
    <location>
        <begin position="292"/>
        <end position="313"/>
    </location>
</feature>
<feature type="compositionally biased region" description="Acidic residues" evidence="1">
    <location>
        <begin position="366"/>
        <end position="378"/>
    </location>
</feature>
<dbReference type="Pfam" id="PF08552">
    <property type="entry name" value="Kei1"/>
    <property type="match status" value="1"/>
</dbReference>
<evidence type="ECO:0000256" key="2">
    <source>
        <dbReference type="SAM" id="Phobius"/>
    </source>
</evidence>
<evidence type="ECO:0000313" key="4">
    <source>
        <dbReference type="Proteomes" id="UP001385951"/>
    </source>
</evidence>
<dbReference type="PANTHER" id="PTHR28077">
    <property type="entry name" value="INOSITOL PHOSPHORYLCERAMIDE SYNTHASE REGULATORY SUBUNIT KEI1"/>
    <property type="match status" value="1"/>
</dbReference>
<evidence type="ECO:0000313" key="3">
    <source>
        <dbReference type="EMBL" id="KAK7687812.1"/>
    </source>
</evidence>
<dbReference type="InterPro" id="IPR013862">
    <property type="entry name" value="Kei1"/>
</dbReference>
<sequence length="418" mass="45331">MSGMVELGGGKGMDAAPAGVHHQRQIQTLVLTRLAPFRQRSRHSLENLYSLSFSTLFYAMKLTLRPEWRLRPLSSFLGFLDLKTGVTCALLFALLNKVAGVYGLIAVLTGAGGSAAQLSLYFYSVLGLIALAWGLRATTQEDPRHTLYFAHVFFADHVISTAWLVFFAVVWWIYTPHDGRNQANSPAQQEMAKTAIGVPHNMTEEERSLAAMTLWNHEKSTATIVIVLGWVSKFYFAALLYSYAIHLRKGSYRSLSTTRQPLPTHYQPVASSALPDEADIEAEDYYRLPATPLSSTTPNQSHSRSGSYSNPHNVRTHIRSGSAGGSSVGSFADFVSAPGRGSRRPAVTGRKSNLNPASGKSANGDADLDEVLFDEDEAASNLASTMSASRSASGGSGSDEERGVGGSSHGRRQSRTRL</sequence>
<keyword evidence="2" id="KW-0472">Membrane</keyword>
<feature type="compositionally biased region" description="Polar residues" evidence="1">
    <location>
        <begin position="350"/>
        <end position="361"/>
    </location>
</feature>
<dbReference type="GO" id="GO:0070917">
    <property type="term" value="F:inositol phosphoceramide synthase regulator activity"/>
    <property type="evidence" value="ECO:0007669"/>
    <property type="project" value="InterPro"/>
</dbReference>
<accession>A0AAW0G8E1</accession>
<evidence type="ECO:0000256" key="1">
    <source>
        <dbReference type="SAM" id="MobiDB-lite"/>
    </source>
</evidence>
<dbReference type="GO" id="GO:0006673">
    <property type="term" value="P:inositol phosphoceramide metabolic process"/>
    <property type="evidence" value="ECO:0007669"/>
    <property type="project" value="InterPro"/>
</dbReference>
<dbReference type="GO" id="GO:0070916">
    <property type="term" value="C:inositol phosphoceramide synthase complex"/>
    <property type="evidence" value="ECO:0007669"/>
    <property type="project" value="TreeGrafter"/>
</dbReference>
<evidence type="ECO:0008006" key="5">
    <source>
        <dbReference type="Google" id="ProtNLM"/>
    </source>
</evidence>
<keyword evidence="4" id="KW-1185">Reference proteome</keyword>
<reference evidence="3 4" key="1">
    <citation type="submission" date="2022-09" db="EMBL/GenBank/DDBJ databases">
        <authorList>
            <person name="Palmer J.M."/>
        </authorList>
    </citation>
    <scope>NUCLEOTIDE SEQUENCE [LARGE SCALE GENOMIC DNA]</scope>
    <source>
        <strain evidence="3 4">DSM 7382</strain>
    </source>
</reference>
<feature type="transmembrane region" description="Helical" evidence="2">
    <location>
        <begin position="115"/>
        <end position="135"/>
    </location>
</feature>
<comment type="caution">
    <text evidence="3">The sequence shown here is derived from an EMBL/GenBank/DDBJ whole genome shotgun (WGS) entry which is preliminary data.</text>
</comment>
<keyword evidence="2" id="KW-0812">Transmembrane</keyword>
<protein>
    <recommendedName>
        <fullName evidence="5">DUF1753-domain-containing protein</fullName>
    </recommendedName>
</protein>
<dbReference type="PANTHER" id="PTHR28077:SF1">
    <property type="entry name" value="INOSITOL PHOSPHORYLCERAMIDE SYNTHASE REGULATORY SUBUNIT KEI1"/>
    <property type="match status" value="1"/>
</dbReference>
<feature type="compositionally biased region" description="Basic residues" evidence="1">
    <location>
        <begin position="409"/>
        <end position="418"/>
    </location>
</feature>